<protein>
    <submittedName>
        <fullName evidence="2">Uncharacterized protein</fullName>
    </submittedName>
</protein>
<evidence type="ECO:0000256" key="1">
    <source>
        <dbReference type="SAM" id="SignalP"/>
    </source>
</evidence>
<dbReference type="EMBL" id="CP069370">
    <property type="protein sequence ID" value="QYZ68364.1"/>
    <property type="molecule type" value="Genomic_DNA"/>
</dbReference>
<dbReference type="AlphaFoldDB" id="A0A8G0ZUM1"/>
<gene>
    <name evidence="2" type="ORF">JO391_11245</name>
</gene>
<keyword evidence="3" id="KW-1185">Reference proteome</keyword>
<keyword evidence="1" id="KW-0732">Signal</keyword>
<feature type="chain" id="PRO_5034391969" evidence="1">
    <location>
        <begin position="21"/>
        <end position="97"/>
    </location>
</feature>
<organism evidence="2 3">
    <name type="scientific">Neotabrizicola shimadae</name>
    <dbReference type="NCBI Taxonomy" id="2807096"/>
    <lineage>
        <taxon>Bacteria</taxon>
        <taxon>Pseudomonadati</taxon>
        <taxon>Pseudomonadota</taxon>
        <taxon>Alphaproteobacteria</taxon>
        <taxon>Rhodobacterales</taxon>
        <taxon>Paracoccaceae</taxon>
        <taxon>Neotabrizicola</taxon>
    </lineage>
</organism>
<proteinExistence type="predicted"/>
<sequence>MRALVLSTAFVLVAAGAAQAGIPFFNATCGAGVEVHADEGGPVYINGKEAKLKKFSAIAWEATHGHDAIDFSINPDGSVLATWTGKGGANGICQVQE</sequence>
<dbReference type="KEGG" id="nsm:JO391_11245"/>
<accession>A0A8G0ZUM1</accession>
<dbReference type="Proteomes" id="UP000826300">
    <property type="component" value="Chromosome"/>
</dbReference>
<feature type="signal peptide" evidence="1">
    <location>
        <begin position="1"/>
        <end position="20"/>
    </location>
</feature>
<evidence type="ECO:0000313" key="2">
    <source>
        <dbReference type="EMBL" id="QYZ68364.1"/>
    </source>
</evidence>
<name>A0A8G0ZUM1_9RHOB</name>
<evidence type="ECO:0000313" key="3">
    <source>
        <dbReference type="Proteomes" id="UP000826300"/>
    </source>
</evidence>
<dbReference type="RefSeq" id="WP_220660587.1">
    <property type="nucleotide sequence ID" value="NZ_CP069370.1"/>
</dbReference>
<reference evidence="2" key="1">
    <citation type="submission" date="2021-02" db="EMBL/GenBank/DDBJ databases">
        <title>Rhodobacter shimadae sp. nov., an aerobic anoxygenic phototrophic bacterium isolated from a hot spring.</title>
        <authorList>
            <person name="Muramatsu S."/>
            <person name="Haruta S."/>
            <person name="Hirose S."/>
            <person name="Hanada S."/>
        </authorList>
    </citation>
    <scope>NUCLEOTIDE SEQUENCE</scope>
    <source>
        <strain evidence="2">N10</strain>
    </source>
</reference>